<dbReference type="Gene3D" id="3.60.21.10">
    <property type="match status" value="1"/>
</dbReference>
<gene>
    <name evidence="4" type="ORF">ACCQ41_00630</name>
</gene>
<keyword evidence="2" id="KW-0479">Metal-binding</keyword>
<comment type="similarity">
    <text evidence="1 2">Belongs to the metallophosphoesterase superfamily. YfcE family.</text>
</comment>
<evidence type="ECO:0000313" key="5">
    <source>
        <dbReference type="Proteomes" id="UP001637996"/>
    </source>
</evidence>
<dbReference type="InterPro" id="IPR024654">
    <property type="entry name" value="Calcineurin-like_PHP_lpxH"/>
</dbReference>
<name>A0ABW9M654_9FIRM</name>
<dbReference type="EC" id="3.1.4.-" evidence="2"/>
<reference evidence="4 5" key="1">
    <citation type="journal article" date="2025" name="Anaerobe">
        <title>Description of Anaerococcus kampingiae sp. nov., Anaerococcus groningensis sp. nov., Anaerococcus martiniensis sp. nov., and Anaerococcus cruorum sp. nov., isolated from human clinical specimens.</title>
        <authorList>
            <person name="Boiten K.E."/>
            <person name="Meijer J."/>
            <person name="van Wezel E.M."/>
            <person name="Veloo A.C.M."/>
        </authorList>
    </citation>
    <scope>NUCLEOTIDE SEQUENCE [LARGE SCALE GENOMIC DNA]</scope>
    <source>
        <strain evidence="4 5">ENR0831</strain>
    </source>
</reference>
<dbReference type="PANTHER" id="PTHR11124">
    <property type="entry name" value="VACUOLAR SORTING PROTEIN VPS29"/>
    <property type="match status" value="1"/>
</dbReference>
<evidence type="ECO:0000256" key="2">
    <source>
        <dbReference type="RuleBase" id="RU362039"/>
    </source>
</evidence>
<feature type="domain" description="Calcineurin-like phosphoesterase" evidence="3">
    <location>
        <begin position="1"/>
        <end position="146"/>
    </location>
</feature>
<comment type="cofactor">
    <cofactor evidence="2">
        <name>a divalent metal cation</name>
        <dbReference type="ChEBI" id="CHEBI:60240"/>
    </cofactor>
</comment>
<sequence length="160" mass="18180">MKVLVTSDTHGIYTQIRDYILSQDDIDLLIHAGDGVGDVESIGYETGINYEVVTGNNDYSSNEAFDKVIEVYDLRIFLTHGHRYDVYYGEDKILEKAKELYCDIAIYGHTHECINTLKDGVTILNPGSISMPRDDNPGFFILDINKNSFEVTRVKTNKEF</sequence>
<dbReference type="EMBL" id="JBGMEI010000001">
    <property type="protein sequence ID" value="MFO3664764.1"/>
    <property type="molecule type" value="Genomic_DNA"/>
</dbReference>
<dbReference type="RefSeq" id="WP_410030544.1">
    <property type="nucleotide sequence ID" value="NZ_JBGMEI010000001.1"/>
</dbReference>
<dbReference type="Proteomes" id="UP001637996">
    <property type="component" value="Unassembled WGS sequence"/>
</dbReference>
<dbReference type="SUPFAM" id="SSF56300">
    <property type="entry name" value="Metallo-dependent phosphatases"/>
    <property type="match status" value="1"/>
</dbReference>
<dbReference type="Pfam" id="PF12850">
    <property type="entry name" value="Metallophos_2"/>
    <property type="match status" value="1"/>
</dbReference>
<organism evidence="4 5">
    <name type="scientific">Anaerococcus martiniensis</name>
    <dbReference type="NCBI Taxonomy" id="3115615"/>
    <lineage>
        <taxon>Bacteria</taxon>
        <taxon>Bacillati</taxon>
        <taxon>Bacillota</taxon>
        <taxon>Tissierellia</taxon>
        <taxon>Tissierellales</taxon>
        <taxon>Peptoniphilaceae</taxon>
        <taxon>Anaerococcus</taxon>
    </lineage>
</organism>
<evidence type="ECO:0000259" key="3">
    <source>
        <dbReference type="Pfam" id="PF12850"/>
    </source>
</evidence>
<evidence type="ECO:0000256" key="1">
    <source>
        <dbReference type="ARBA" id="ARBA00008950"/>
    </source>
</evidence>
<proteinExistence type="inferred from homology"/>
<protein>
    <recommendedName>
        <fullName evidence="2">Phosphoesterase</fullName>
        <ecNumber evidence="2">3.1.4.-</ecNumber>
    </recommendedName>
</protein>
<dbReference type="NCBIfam" id="TIGR00040">
    <property type="entry name" value="yfcE"/>
    <property type="match status" value="1"/>
</dbReference>
<evidence type="ECO:0000313" key="4">
    <source>
        <dbReference type="EMBL" id="MFO3664764.1"/>
    </source>
</evidence>
<comment type="caution">
    <text evidence="4">The sequence shown here is derived from an EMBL/GenBank/DDBJ whole genome shotgun (WGS) entry which is preliminary data.</text>
</comment>
<dbReference type="InterPro" id="IPR029052">
    <property type="entry name" value="Metallo-depent_PP-like"/>
</dbReference>
<keyword evidence="5" id="KW-1185">Reference proteome</keyword>
<dbReference type="InterPro" id="IPR000979">
    <property type="entry name" value="Phosphodiesterase_MJ0936/Vps29"/>
</dbReference>
<accession>A0ABW9M654</accession>